<organism evidence="2 3">
    <name type="scientific">Chryseobacterium edaphi</name>
    <dbReference type="NCBI Taxonomy" id="2976532"/>
    <lineage>
        <taxon>Bacteria</taxon>
        <taxon>Pseudomonadati</taxon>
        <taxon>Bacteroidota</taxon>
        <taxon>Flavobacteriia</taxon>
        <taxon>Flavobacteriales</taxon>
        <taxon>Weeksellaceae</taxon>
        <taxon>Chryseobacterium group</taxon>
        <taxon>Chryseobacterium</taxon>
    </lineage>
</organism>
<feature type="transmembrane region" description="Helical" evidence="1">
    <location>
        <begin position="65"/>
        <end position="83"/>
    </location>
</feature>
<dbReference type="RefSeq" id="WP_263003007.1">
    <property type="nucleotide sequence ID" value="NZ_JAOTEM010000002.1"/>
</dbReference>
<accession>A0ABT2W8J7</accession>
<gene>
    <name evidence="2" type="ORF">NZ698_10190</name>
</gene>
<keyword evidence="1" id="KW-0812">Transmembrane</keyword>
<name>A0ABT2W8J7_9FLAO</name>
<protein>
    <recommendedName>
        <fullName evidence="4">DUF4345 domain-containing protein</fullName>
    </recommendedName>
</protein>
<comment type="caution">
    <text evidence="2">The sequence shown here is derived from an EMBL/GenBank/DDBJ whole genome shotgun (WGS) entry which is preliminary data.</text>
</comment>
<reference evidence="3" key="1">
    <citation type="submission" date="2023-07" db="EMBL/GenBank/DDBJ databases">
        <title>Chryseobacterium sp. strain PBS4-4 Genome sequencing and assembly.</title>
        <authorList>
            <person name="Jung Y."/>
        </authorList>
    </citation>
    <scope>NUCLEOTIDE SEQUENCE [LARGE SCALE GENOMIC DNA]</scope>
    <source>
        <strain evidence="3">PBS4-4</strain>
    </source>
</reference>
<evidence type="ECO:0008006" key="4">
    <source>
        <dbReference type="Google" id="ProtNLM"/>
    </source>
</evidence>
<dbReference type="Proteomes" id="UP001208649">
    <property type="component" value="Unassembled WGS sequence"/>
</dbReference>
<proteinExistence type="predicted"/>
<keyword evidence="3" id="KW-1185">Reference proteome</keyword>
<evidence type="ECO:0000256" key="1">
    <source>
        <dbReference type="SAM" id="Phobius"/>
    </source>
</evidence>
<keyword evidence="1" id="KW-1133">Transmembrane helix</keyword>
<evidence type="ECO:0000313" key="3">
    <source>
        <dbReference type="Proteomes" id="UP001208649"/>
    </source>
</evidence>
<evidence type="ECO:0000313" key="2">
    <source>
        <dbReference type="EMBL" id="MCU7617567.1"/>
    </source>
</evidence>
<keyword evidence="1" id="KW-0472">Membrane</keyword>
<feature type="transmembrane region" description="Helical" evidence="1">
    <location>
        <begin position="89"/>
        <end position="106"/>
    </location>
</feature>
<dbReference type="EMBL" id="JAOTEM010000002">
    <property type="protein sequence ID" value="MCU7617567.1"/>
    <property type="molecule type" value="Genomic_DNA"/>
</dbReference>
<feature type="transmembrane region" description="Helical" evidence="1">
    <location>
        <begin position="36"/>
        <end position="53"/>
    </location>
</feature>
<sequence length="116" mass="13594">MKKIIIHSVPFFISLIWLLTEHQTYNPILLKGPDFLRFYLILLTGIYLSVFILKFFKESVSKTTFYFLISIFILGLIKLIRGLYLGKPIGYLIMILIIEIAAIIIVKSFQFNKKFN</sequence>